<dbReference type="GO" id="GO:0003882">
    <property type="term" value="F:CDP-diacylglycerol-serine O-phosphatidyltransferase activity"/>
    <property type="evidence" value="ECO:0007669"/>
    <property type="project" value="TreeGrafter"/>
</dbReference>
<dbReference type="PANTHER" id="PTHR12586:SF1">
    <property type="entry name" value="CDP-DIACYLGLYCEROL--GLYCEROL-3-PHOSPHATE 3-PHOSPHATIDYLTRANSFERASE, MITOCHONDRIAL"/>
    <property type="match status" value="1"/>
</dbReference>
<dbReference type="GO" id="GO:0008444">
    <property type="term" value="F:CDP-diacylglycerol-glycerol-3-phosphate 3-phosphatidyltransferase activity"/>
    <property type="evidence" value="ECO:0007669"/>
    <property type="project" value="InterPro"/>
</dbReference>
<keyword evidence="7" id="KW-1208">Phospholipid metabolism</keyword>
<dbReference type="PIRSF" id="PIRSF000850">
    <property type="entry name" value="Phospholipase_D_PSS"/>
    <property type="match status" value="1"/>
</dbReference>
<comment type="similarity">
    <text evidence="1">Belongs to the CDP-alcohol phosphatidyltransferase class-II family.</text>
</comment>
<dbReference type="NCBIfam" id="NF006946">
    <property type="entry name" value="PRK09428.1"/>
    <property type="match status" value="1"/>
</dbReference>
<dbReference type="PANTHER" id="PTHR12586">
    <property type="entry name" value="CDP-DIACYLGLYCEROL--SERINE O-PHOSPHATIDYLTRANSFERASE"/>
    <property type="match status" value="1"/>
</dbReference>
<keyword evidence="6" id="KW-0594">Phospholipid biosynthesis</keyword>
<dbReference type="Gene3D" id="3.30.870.10">
    <property type="entry name" value="Endonuclease Chain A"/>
    <property type="match status" value="2"/>
</dbReference>
<dbReference type="HOGENOM" id="CLU_051350_1_0_6"/>
<dbReference type="InterPro" id="IPR001736">
    <property type="entry name" value="PLipase_D/transphosphatidylase"/>
</dbReference>
<dbReference type="Pfam" id="PF13091">
    <property type="entry name" value="PLDc_2"/>
    <property type="match status" value="1"/>
</dbReference>
<evidence type="ECO:0000313" key="8">
    <source>
        <dbReference type="EMBL" id="SGY95460.1"/>
    </source>
</evidence>
<dbReference type="KEGG" id="mvs:MVIS_3409"/>
<dbReference type="GO" id="GO:0032049">
    <property type="term" value="P:cardiolipin biosynthetic process"/>
    <property type="evidence" value="ECO:0007669"/>
    <property type="project" value="InterPro"/>
</dbReference>
<reference evidence="8 9" key="1">
    <citation type="submission" date="2016-11" db="EMBL/GenBank/DDBJ databases">
        <authorList>
            <person name="Jaros S."/>
            <person name="Januszkiewicz K."/>
            <person name="Wedrychowicz H."/>
        </authorList>
    </citation>
    <scope>NUCLEOTIDE SEQUENCE [LARGE SCALE GENOMIC DNA]</scope>
    <source>
        <strain evidence="8">NVI 5450</strain>
    </source>
</reference>
<proteinExistence type="inferred from homology"/>
<evidence type="ECO:0000256" key="1">
    <source>
        <dbReference type="ARBA" id="ARBA00010682"/>
    </source>
</evidence>
<sequence length="449" mass="51478">MKSLEFYQSTITNLKQLPMSAGHIDVLFSARDFKAKILDLIASSSKRIYISALYLQDDEAGREVLDALYQARVNNPRLVIKVFVDFHRAQRGLIGQKDHGGNADLYKDMRKKLGDKVTILGVPVKGKEVLGVLHLKGFIFDDTVLYSGASINDIYLHQADKYRCDRYHVLYNPALADSMVSYLEDYFVSQNAVTRLDDDTIPSSKALKQDIRQFKLKLRSAQYHYINTTPESNEVGITPISGFGRHGNKLNQTITNLLRAVESEITIFTPYFNLPLSISKDIKRLLKRNVKVTLVIGDKTANDFYIPPSEPFKVISALPYIYESYLYKFVKSCQPFIDRGLLNVRLWKDEGNSFHLKGLCCDYKYHLLTGNNLNPRAWGLDLENGILIHDPKQLLKDTLQAEQEHVLKNTRRIKHLSDLDCLADYPAPVQKFMRRIKTTRLDMLLKRIL</sequence>
<dbReference type="OrthoDB" id="8543662at2"/>
<dbReference type="InterPro" id="IPR025202">
    <property type="entry name" value="PLD-like_dom"/>
</dbReference>
<keyword evidence="3 8" id="KW-0808">Transferase</keyword>
<evidence type="ECO:0000256" key="4">
    <source>
        <dbReference type="ARBA" id="ARBA00022737"/>
    </source>
</evidence>
<dbReference type="STRING" id="80854.MVIS_3409"/>
<dbReference type="CDD" id="cd09134">
    <property type="entry name" value="PLDc_PSS_G_neg_1"/>
    <property type="match status" value="1"/>
</dbReference>
<evidence type="ECO:0000256" key="3">
    <source>
        <dbReference type="ARBA" id="ARBA00022679"/>
    </source>
</evidence>
<dbReference type="RefSeq" id="WP_045111420.1">
    <property type="nucleotide sequence ID" value="NZ_CAWRBC010000070.1"/>
</dbReference>
<evidence type="ECO:0000256" key="6">
    <source>
        <dbReference type="ARBA" id="ARBA00023209"/>
    </source>
</evidence>
<dbReference type="CDD" id="cd09136">
    <property type="entry name" value="PLDc_PSS_G_neg_2"/>
    <property type="match status" value="1"/>
</dbReference>
<dbReference type="GO" id="GO:0005829">
    <property type="term" value="C:cytosol"/>
    <property type="evidence" value="ECO:0007669"/>
    <property type="project" value="TreeGrafter"/>
</dbReference>
<keyword evidence="4" id="KW-0677">Repeat</keyword>
<dbReference type="AlphaFoldDB" id="A0A090IFL1"/>
<organism evidence="8 9">
    <name type="scientific">Moritella viscosa</name>
    <dbReference type="NCBI Taxonomy" id="80854"/>
    <lineage>
        <taxon>Bacteria</taxon>
        <taxon>Pseudomonadati</taxon>
        <taxon>Pseudomonadota</taxon>
        <taxon>Gammaproteobacteria</taxon>
        <taxon>Alteromonadales</taxon>
        <taxon>Moritellaceae</taxon>
        <taxon>Moritella</taxon>
    </lineage>
</organism>
<protein>
    <submittedName>
        <fullName evidence="8">CDP-diacylglycerol--serine O-phosphatidyltransferase</fullName>
    </submittedName>
</protein>
<dbReference type="PATRIC" id="fig|80854.5.peg.3607"/>
<dbReference type="SMART" id="SM00155">
    <property type="entry name" value="PLDc"/>
    <property type="match status" value="2"/>
</dbReference>
<evidence type="ECO:0000256" key="7">
    <source>
        <dbReference type="ARBA" id="ARBA00023264"/>
    </source>
</evidence>
<dbReference type="SUPFAM" id="SSF56024">
    <property type="entry name" value="Phospholipase D/nuclease"/>
    <property type="match status" value="2"/>
</dbReference>
<evidence type="ECO:0000256" key="2">
    <source>
        <dbReference type="ARBA" id="ARBA00022516"/>
    </source>
</evidence>
<keyword evidence="5" id="KW-0443">Lipid metabolism</keyword>
<name>A0A090IFL1_9GAMM</name>
<keyword evidence="2" id="KW-0444">Lipid biosynthesis</keyword>
<evidence type="ECO:0000256" key="5">
    <source>
        <dbReference type="ARBA" id="ARBA00023098"/>
    </source>
</evidence>
<dbReference type="Proteomes" id="UP000183794">
    <property type="component" value="Unassembled WGS sequence"/>
</dbReference>
<dbReference type="EMBL" id="FPLD01000051">
    <property type="protein sequence ID" value="SGY95460.1"/>
    <property type="molecule type" value="Genomic_DNA"/>
</dbReference>
<dbReference type="InterPro" id="IPR016270">
    <property type="entry name" value="PGS1"/>
</dbReference>
<evidence type="ECO:0000313" key="9">
    <source>
        <dbReference type="Proteomes" id="UP000183794"/>
    </source>
</evidence>
<accession>A0A090IFL1</accession>
<gene>
    <name evidence="8" type="ORF">NVI5450_1722</name>
</gene>